<dbReference type="InterPro" id="IPR002881">
    <property type="entry name" value="DUF58"/>
</dbReference>
<dbReference type="AlphaFoldDB" id="A0A3S4CY11"/>
<evidence type="ECO:0000313" key="2">
    <source>
        <dbReference type="EMBL" id="VDS08191.1"/>
    </source>
</evidence>
<feature type="domain" description="DUF58" evidence="1">
    <location>
        <begin position="50"/>
        <end position="248"/>
    </location>
</feature>
<dbReference type="Pfam" id="PF01882">
    <property type="entry name" value="DUF58"/>
    <property type="match status" value="1"/>
</dbReference>
<dbReference type="OrthoDB" id="7779014at2"/>
<name>A0A3S4CY11_9RHOB</name>
<evidence type="ECO:0000313" key="3">
    <source>
        <dbReference type="Proteomes" id="UP000270743"/>
    </source>
</evidence>
<dbReference type="RefSeq" id="WP_126153877.1">
    <property type="nucleotide sequence ID" value="NZ_UZWE01000025.1"/>
</dbReference>
<proteinExistence type="predicted"/>
<dbReference type="Proteomes" id="UP000270743">
    <property type="component" value="Unassembled WGS sequence"/>
</dbReference>
<organism evidence="2 3">
    <name type="scientific">Paracoccus haematequi</name>
    <dbReference type="NCBI Taxonomy" id="2491866"/>
    <lineage>
        <taxon>Bacteria</taxon>
        <taxon>Pseudomonadati</taxon>
        <taxon>Pseudomonadota</taxon>
        <taxon>Alphaproteobacteria</taxon>
        <taxon>Rhodobacterales</taxon>
        <taxon>Paracoccaceae</taxon>
        <taxon>Paracoccus</taxon>
    </lineage>
</organism>
<protein>
    <recommendedName>
        <fullName evidence="1">DUF58 domain-containing protein</fullName>
    </recommendedName>
</protein>
<dbReference type="PANTHER" id="PTHR33608:SF6">
    <property type="entry name" value="BLL2464 PROTEIN"/>
    <property type="match status" value="1"/>
</dbReference>
<evidence type="ECO:0000259" key="1">
    <source>
        <dbReference type="Pfam" id="PF01882"/>
    </source>
</evidence>
<accession>A0A3S4CY11</accession>
<keyword evidence="3" id="KW-1185">Reference proteome</keyword>
<gene>
    <name evidence="2" type="ORF">PARHAE_01374</name>
</gene>
<reference evidence="2 3" key="1">
    <citation type="submission" date="2018-12" db="EMBL/GenBank/DDBJ databases">
        <authorList>
            <person name="Criscuolo A."/>
        </authorList>
    </citation>
    <scope>NUCLEOTIDE SEQUENCE [LARGE SCALE GENOMIC DNA]</scope>
    <source>
        <strain evidence="2">ACIP1116241</strain>
    </source>
</reference>
<sequence length="287" mass="30403">MTADLHLFDALAWRMAQPQPGLRQGAHRGRMRGAGGAFADLAPLLAYPDARRLDLRRSLTDPMGGFFVRRFERPADITLHVLVDASASLGAGALSDRQGLAALMAGGLAQAARRGGDRAAVQAVGGNEILAALPPSRRAGIGQQARDLIAALIPTGSGVGGLIAAASSLPRRRVLVAVISDFDISAPELALLLEALSPRPVLPIWLRDSGLEEPPGDFGLAEIRDPETGRRRTLLTSGRWAARQAQASLRHRQSLRAVFAGQGLRPVEIRDSIDIGDLIATLDEAPL</sequence>
<dbReference type="EMBL" id="UZWE01000025">
    <property type="protein sequence ID" value="VDS08191.1"/>
    <property type="molecule type" value="Genomic_DNA"/>
</dbReference>
<dbReference type="PANTHER" id="PTHR33608">
    <property type="entry name" value="BLL2464 PROTEIN"/>
    <property type="match status" value="1"/>
</dbReference>